<organism evidence="1 2">
    <name type="scientific">Metallosphaera hakonensis JCM 8857 = DSM 7519</name>
    <dbReference type="NCBI Taxonomy" id="1293036"/>
    <lineage>
        <taxon>Archaea</taxon>
        <taxon>Thermoproteota</taxon>
        <taxon>Thermoprotei</taxon>
        <taxon>Sulfolobales</taxon>
        <taxon>Sulfolobaceae</taxon>
        <taxon>Metallosphaera</taxon>
    </lineage>
</organism>
<dbReference type="KEGG" id="mhk:DFR87_02710"/>
<dbReference type="OrthoDB" id="38293at2157"/>
<keyword evidence="2" id="KW-1185">Reference proteome</keyword>
<dbReference type="EMBL" id="CP029287">
    <property type="protein sequence ID" value="AWR98779.1"/>
    <property type="molecule type" value="Genomic_DNA"/>
</dbReference>
<evidence type="ECO:0000313" key="1">
    <source>
        <dbReference type="EMBL" id="AWR98779.1"/>
    </source>
</evidence>
<gene>
    <name evidence="1" type="ORF">DFR87_02710</name>
</gene>
<evidence type="ECO:0000313" key="2">
    <source>
        <dbReference type="Proteomes" id="UP000247586"/>
    </source>
</evidence>
<sequence length="81" mass="9443">MRTLHVFPLPQGEGEERDLAILKYLGNKFNLGELNYYDLVEGKYSYLYGQFKRGKVIVKHDGKIGLALIKPRRKAEVKRDF</sequence>
<name>A0A2U9IRW4_9CREN</name>
<dbReference type="Proteomes" id="UP000247586">
    <property type="component" value="Chromosome"/>
</dbReference>
<accession>A0A2U9IRW4</accession>
<dbReference type="STRING" id="1293036.GCA_001315825_01413"/>
<protein>
    <submittedName>
        <fullName evidence="1">Uncharacterized protein</fullName>
    </submittedName>
</protein>
<dbReference type="AlphaFoldDB" id="A0A2U9IRW4"/>
<reference evidence="1" key="1">
    <citation type="submission" date="2018-05" db="EMBL/GenBank/DDBJ databases">
        <title>Complete Genome Sequences of Extremely Thermoacidophilic, Metal-Mobilizing Type-Strain Members of the Archaeal Family Sulfolobaceae: Acidianus brierleyi DSM-1651T, Acidianus sulfidivorans DSM-18786T, Metallosphaera hakonensis DSM-7519T, and Metallosphaera prunae DSM-10039T.</title>
        <authorList>
            <person name="Counts J.A."/>
            <person name="Kelly R.M."/>
        </authorList>
    </citation>
    <scope>NUCLEOTIDE SEQUENCE [LARGE SCALE GENOMIC DNA]</scope>
    <source>
        <strain evidence="1">HO1-1</strain>
    </source>
</reference>
<dbReference type="RefSeq" id="WP_054836596.1">
    <property type="nucleotide sequence ID" value="NZ_BBBA01000007.1"/>
</dbReference>
<dbReference type="GeneID" id="36834218"/>
<proteinExistence type="predicted"/>